<name>A0A2S9WU71_9FLAO</name>
<proteinExistence type="predicted"/>
<dbReference type="EMBL" id="MQUC01000003">
    <property type="protein sequence ID" value="PRP67032.1"/>
    <property type="molecule type" value="Genomic_DNA"/>
</dbReference>
<keyword evidence="2" id="KW-0808">Transferase</keyword>
<dbReference type="InterPro" id="IPR013216">
    <property type="entry name" value="Methyltransf_11"/>
</dbReference>
<evidence type="ECO:0000259" key="1">
    <source>
        <dbReference type="Pfam" id="PF08241"/>
    </source>
</evidence>
<dbReference type="GO" id="GO:0032259">
    <property type="term" value="P:methylation"/>
    <property type="evidence" value="ECO:0007669"/>
    <property type="project" value="UniProtKB-KW"/>
</dbReference>
<keyword evidence="2" id="KW-0489">Methyltransferase</keyword>
<reference evidence="2 3" key="1">
    <citation type="submission" date="2016-11" db="EMBL/GenBank/DDBJ databases">
        <title>Trade-off between light-utilization and light-protection in marine flavobacteria.</title>
        <authorList>
            <person name="Kumagai Y."/>
        </authorList>
    </citation>
    <scope>NUCLEOTIDE SEQUENCE [LARGE SCALE GENOMIC DNA]</scope>
    <source>
        <strain evidence="2 3">JCM 17109</strain>
    </source>
</reference>
<keyword evidence="3" id="KW-1185">Reference proteome</keyword>
<dbReference type="SUPFAM" id="SSF53335">
    <property type="entry name" value="S-adenosyl-L-methionine-dependent methyltransferases"/>
    <property type="match status" value="1"/>
</dbReference>
<dbReference type="Proteomes" id="UP000239532">
    <property type="component" value="Unassembled WGS sequence"/>
</dbReference>
<gene>
    <name evidence="2" type="ORF">BST86_07920</name>
</gene>
<accession>A0A2S9WU71</accession>
<sequence>MDLHKAFATNKETWNARTQFHYDSHFYDKLAFAKAKNSLNHYEQEALGDVTSKSMLHLQCHFGQDSLSWAHKGAVVTGVDISDTAIELARQLSQELSIPADFVCCNVLDTSQYIQQKFDIIFTSYGTIGWLPDLKPWATMIAQRLQPGGTFYMVEFHPIAWMFDYQTSPPQMTYPYANAGAIYEDYNGSYASPDGSFQSREYCWNHSLSEVVQSLIDAGLQITMLAEHDGSPYNVFPNMISKNGLFYHKEALYPTIFEVKAVLH</sequence>
<dbReference type="GO" id="GO:0008757">
    <property type="term" value="F:S-adenosylmethionine-dependent methyltransferase activity"/>
    <property type="evidence" value="ECO:0007669"/>
    <property type="project" value="InterPro"/>
</dbReference>
<dbReference type="Pfam" id="PF08241">
    <property type="entry name" value="Methyltransf_11"/>
    <property type="match status" value="1"/>
</dbReference>
<comment type="caution">
    <text evidence="2">The sequence shown here is derived from an EMBL/GenBank/DDBJ whole genome shotgun (WGS) entry which is preliminary data.</text>
</comment>
<evidence type="ECO:0000313" key="2">
    <source>
        <dbReference type="EMBL" id="PRP67032.1"/>
    </source>
</evidence>
<dbReference type="OrthoDB" id="8385759at2"/>
<dbReference type="CDD" id="cd02440">
    <property type="entry name" value="AdoMet_MTases"/>
    <property type="match status" value="1"/>
</dbReference>
<feature type="domain" description="Methyltransferase type 11" evidence="1">
    <location>
        <begin position="57"/>
        <end position="152"/>
    </location>
</feature>
<dbReference type="RefSeq" id="WP_105983975.1">
    <property type="nucleotide sequence ID" value="NZ_MQUC01000003.1"/>
</dbReference>
<evidence type="ECO:0000313" key="3">
    <source>
        <dbReference type="Proteomes" id="UP000239532"/>
    </source>
</evidence>
<dbReference type="Gene3D" id="3.40.50.150">
    <property type="entry name" value="Vaccinia Virus protein VP39"/>
    <property type="match status" value="1"/>
</dbReference>
<dbReference type="AlphaFoldDB" id="A0A2S9WU71"/>
<dbReference type="InterPro" id="IPR029063">
    <property type="entry name" value="SAM-dependent_MTases_sf"/>
</dbReference>
<protein>
    <submittedName>
        <fullName evidence="2">SAM-dependent methyltransferase</fullName>
    </submittedName>
</protein>
<organism evidence="2 3">
    <name type="scientific">Nonlabens agnitus</name>
    <dbReference type="NCBI Taxonomy" id="870484"/>
    <lineage>
        <taxon>Bacteria</taxon>
        <taxon>Pseudomonadati</taxon>
        <taxon>Bacteroidota</taxon>
        <taxon>Flavobacteriia</taxon>
        <taxon>Flavobacteriales</taxon>
        <taxon>Flavobacteriaceae</taxon>
        <taxon>Nonlabens</taxon>
    </lineage>
</organism>